<dbReference type="AlphaFoldDB" id="B2IKV2"/>
<dbReference type="PANTHER" id="PTHR32063">
    <property type="match status" value="1"/>
</dbReference>
<organism evidence="2 3">
    <name type="scientific">Beijerinckia indica subsp. indica (strain ATCC 9039 / DSM 1715 / NCIMB 8712)</name>
    <dbReference type="NCBI Taxonomy" id="395963"/>
    <lineage>
        <taxon>Bacteria</taxon>
        <taxon>Pseudomonadati</taxon>
        <taxon>Pseudomonadota</taxon>
        <taxon>Alphaproteobacteria</taxon>
        <taxon>Hyphomicrobiales</taxon>
        <taxon>Beijerinckiaceae</taxon>
        <taxon>Beijerinckia</taxon>
    </lineage>
</organism>
<dbReference type="InterPro" id="IPR001036">
    <property type="entry name" value="Acrflvin-R"/>
</dbReference>
<dbReference type="Gene3D" id="3.30.2090.10">
    <property type="entry name" value="Multidrug efflux transporter AcrB TolC docking domain, DN and DC subdomains"/>
    <property type="match status" value="2"/>
</dbReference>
<feature type="transmembrane region" description="Helical" evidence="1">
    <location>
        <begin position="913"/>
        <end position="938"/>
    </location>
</feature>
<dbReference type="Proteomes" id="UP000001695">
    <property type="component" value="Chromosome"/>
</dbReference>
<dbReference type="Gene3D" id="1.20.1640.10">
    <property type="entry name" value="Multidrug efflux transporter AcrB transmembrane domain"/>
    <property type="match status" value="2"/>
</dbReference>
<feature type="transmembrane region" description="Helical" evidence="1">
    <location>
        <begin position="862"/>
        <end position="880"/>
    </location>
</feature>
<dbReference type="RefSeq" id="WP_012385843.1">
    <property type="nucleotide sequence ID" value="NC_010581.1"/>
</dbReference>
<dbReference type="SUPFAM" id="SSF82693">
    <property type="entry name" value="Multidrug efflux transporter AcrB pore domain, PN1, PN2, PC1 and PC2 subdomains"/>
    <property type="match status" value="3"/>
</dbReference>
<protein>
    <submittedName>
        <fullName evidence="2">Acriflavin resistance protein</fullName>
    </submittedName>
</protein>
<feature type="transmembrane region" description="Helical" evidence="1">
    <location>
        <begin position="959"/>
        <end position="979"/>
    </location>
</feature>
<dbReference type="Gene3D" id="3.30.70.1430">
    <property type="entry name" value="Multidrug efflux transporter AcrB pore domain"/>
    <property type="match status" value="2"/>
</dbReference>
<reference evidence="2 3" key="2">
    <citation type="journal article" date="2010" name="J. Bacteriol.">
        <title>Complete genome sequence of Beijerinckia indica subsp. indica.</title>
        <authorList>
            <person name="Tamas I."/>
            <person name="Dedysh S.N."/>
            <person name="Liesack W."/>
            <person name="Stott M.B."/>
            <person name="Alam M."/>
            <person name="Murrell J.C."/>
            <person name="Dunfield P.F."/>
        </authorList>
    </citation>
    <scope>NUCLEOTIDE SEQUENCE [LARGE SCALE GENOMIC DNA]</scope>
    <source>
        <strain evidence="3">ATCC 9039 / DSM 1715 / NCIMB 8712</strain>
    </source>
</reference>
<feature type="transmembrane region" description="Helical" evidence="1">
    <location>
        <begin position="12"/>
        <end position="32"/>
    </location>
</feature>
<evidence type="ECO:0000313" key="2">
    <source>
        <dbReference type="EMBL" id="ACB96492.1"/>
    </source>
</evidence>
<name>B2IKV2_BEII9</name>
<dbReference type="eggNOG" id="COG0841">
    <property type="taxonomic scope" value="Bacteria"/>
</dbReference>
<feature type="transmembrane region" description="Helical" evidence="1">
    <location>
        <begin position="991"/>
        <end position="1017"/>
    </location>
</feature>
<dbReference type="InterPro" id="IPR027463">
    <property type="entry name" value="AcrB_DN_DC_subdom"/>
</dbReference>
<dbReference type="Gene3D" id="3.30.70.1440">
    <property type="entry name" value="Multidrug efflux transporter AcrB pore domain"/>
    <property type="match status" value="1"/>
</dbReference>
<evidence type="ECO:0000256" key="1">
    <source>
        <dbReference type="SAM" id="Phobius"/>
    </source>
</evidence>
<feature type="transmembrane region" description="Helical" evidence="1">
    <location>
        <begin position="528"/>
        <end position="546"/>
    </location>
</feature>
<dbReference type="SUPFAM" id="SSF82714">
    <property type="entry name" value="Multidrug efflux transporter AcrB TolC docking domain, DN and DC subdomains"/>
    <property type="match status" value="2"/>
</dbReference>
<dbReference type="EMBL" id="CP001016">
    <property type="protein sequence ID" value="ACB96492.1"/>
    <property type="molecule type" value="Genomic_DNA"/>
</dbReference>
<dbReference type="KEGG" id="bid:Bind_2924"/>
<feature type="transmembrane region" description="Helical" evidence="1">
    <location>
        <begin position="431"/>
        <end position="451"/>
    </location>
</feature>
<gene>
    <name evidence="2" type="ordered locus">Bind_2924</name>
</gene>
<dbReference type="HOGENOM" id="CLU_002755_1_2_5"/>
<dbReference type="Pfam" id="PF00873">
    <property type="entry name" value="ACR_tran"/>
    <property type="match status" value="1"/>
</dbReference>
<accession>B2IKV2</accession>
<keyword evidence="3" id="KW-1185">Reference proteome</keyword>
<keyword evidence="1" id="KW-0472">Membrane</keyword>
<dbReference type="PANTHER" id="PTHR32063:SF78">
    <property type="entry name" value="ACRB_ACRD_ACRF FAMILY PROTEIN"/>
    <property type="match status" value="1"/>
</dbReference>
<dbReference type="PRINTS" id="PR00702">
    <property type="entry name" value="ACRIFLAVINRP"/>
</dbReference>
<feature type="transmembrane region" description="Helical" evidence="1">
    <location>
        <begin position="463"/>
        <end position="490"/>
    </location>
</feature>
<dbReference type="GO" id="GO:0005886">
    <property type="term" value="C:plasma membrane"/>
    <property type="evidence" value="ECO:0007669"/>
    <property type="project" value="TreeGrafter"/>
</dbReference>
<dbReference type="GO" id="GO:0042910">
    <property type="term" value="F:xenobiotic transmembrane transporter activity"/>
    <property type="evidence" value="ECO:0007669"/>
    <property type="project" value="TreeGrafter"/>
</dbReference>
<proteinExistence type="predicted"/>
<dbReference type="Gene3D" id="3.30.70.1320">
    <property type="entry name" value="Multidrug efflux transporter AcrB pore domain like"/>
    <property type="match status" value="1"/>
</dbReference>
<reference evidence="3" key="1">
    <citation type="submission" date="2008-03" db="EMBL/GenBank/DDBJ databases">
        <title>Complete sequence of chromosome of Beijerinckia indica subsp. indica ATCC 9039.</title>
        <authorList>
            <consortium name="US DOE Joint Genome Institute"/>
            <person name="Copeland A."/>
            <person name="Lucas S."/>
            <person name="Lapidus A."/>
            <person name="Glavina del Rio T."/>
            <person name="Dalin E."/>
            <person name="Tice H."/>
            <person name="Bruce D."/>
            <person name="Goodwin L."/>
            <person name="Pitluck S."/>
            <person name="LaButti K."/>
            <person name="Schmutz J."/>
            <person name="Larimer F."/>
            <person name="Land M."/>
            <person name="Hauser L."/>
            <person name="Kyrpides N."/>
            <person name="Mikhailova N."/>
            <person name="Dunfield P.F."/>
            <person name="Dedysh S.N."/>
            <person name="Liesack W."/>
            <person name="Saw J.H."/>
            <person name="Alam M."/>
            <person name="Chen Y."/>
            <person name="Murrell J.C."/>
            <person name="Richardson P."/>
        </authorList>
    </citation>
    <scope>NUCLEOTIDE SEQUENCE [LARGE SCALE GENOMIC DNA]</scope>
    <source>
        <strain evidence="3">ATCC 9039 / DSM 1715 / NCIMB 8712</strain>
    </source>
</reference>
<dbReference type="SUPFAM" id="SSF82866">
    <property type="entry name" value="Multidrug efflux transporter AcrB transmembrane domain"/>
    <property type="match status" value="2"/>
</dbReference>
<evidence type="ECO:0000313" key="3">
    <source>
        <dbReference type="Proteomes" id="UP000001695"/>
    </source>
</evidence>
<sequence>MNPSEPFIRRPIGTILLSIGLFLVGLLGYTQLPVASLPNVEMPTININASRPGADPVIMAESVAAPIERRLGEIAGLTELTSVSALGSTNIVAQFDLSRNIDGAARDVQAALNAAQTDLPSDLPNLPSFRKFNPAAAPILILALTSDTIPASTIYDQTDTIVAQRISQIEGVSQVVVTGADQPAIRVTINPTQLSAMGLSTENIRTAIVNANALSPTGTLDGNTKAQSIGTNTQLRKPEDYGNLVVQNTNGNTALLSSVAKIETGVRNTLSAAWLNGKPAVIMVITKQADANVIDTVDRVMAALPNIARWIPADIKISVLNDRTVTIRASVADMQMTMLITIGLVMLVVFIFLRRWEATLAAGVTVPLALSGTCALMWLAHFSIDNLSLMALAVAVGFVVDDAIVMIENIERNLHAGMSPMQAALTGSKEIGFTVISISISLMAAFIPLLLMGGLVGRFFREFSLTLAFTILISTVVSLTLTPMICAYLLRPPQERKHNWLDHAFESFFSRLTAAYVASLDKVLHHRVLTLVVMVATITATVMLYINTPKGFFPQDDTGLIQGTTEAATDISFQAMSRLQQQVAAVIQADPAIAAVASSVGGSGGPGNNGGLNTGRLFFSLKPFEERRGVNSNQIIDRLRGNLAKVAGISTFLMPVQDIRMGGRTGKSTYQFTLWDPDNEELSRYVPQVVKKLQGVPGLVDVSTDREPNGLQLNVAVDRLAAARLGVSIQNVDNILNNAFAQRQISVLYSPRNQYRIILAVPPAQASSPNDLASIYVPGAGGSQVPLLAVSRVSKGLAPLVTNHQGQFPAVTVTYNLAAGTTLQTANDAILAAVAELHLPDTVHAEFAGDAKALAATGKAQGLLVIAAFVAVYIVLGVLYESLAHPLTIISTLPSAGLGALLALNWTHTELSVIAFIGIILLIGIVKKNGIMLVDFALEGERKHGLDSVASIREACAERFRPILMTTMAAFLGAIPLIIASGPGSEMRRPLGITIAGGLIVSQLLTLYTTPVIYLMLDQLHQRLSARRTKGRAPQAGTGETAPA</sequence>
<keyword evidence="1" id="KW-0812">Transmembrane</keyword>
<dbReference type="OrthoDB" id="9807350at2"/>
<feature type="transmembrane region" description="Helical" evidence="1">
    <location>
        <begin position="360"/>
        <end position="381"/>
    </location>
</feature>
<keyword evidence="1" id="KW-1133">Transmembrane helix</keyword>
<feature type="transmembrane region" description="Helical" evidence="1">
    <location>
        <begin position="334"/>
        <end position="353"/>
    </location>
</feature>
<dbReference type="STRING" id="395963.Bind_2924"/>